<dbReference type="GO" id="GO:0009279">
    <property type="term" value="C:cell outer membrane"/>
    <property type="evidence" value="ECO:0007669"/>
    <property type="project" value="UniProtKB-SubCell"/>
</dbReference>
<proteinExistence type="inferred from homology"/>
<gene>
    <name evidence="9" type="ORF">DWX97_16980</name>
</gene>
<dbReference type="Pfam" id="PF14322">
    <property type="entry name" value="SusD-like_3"/>
    <property type="match status" value="1"/>
</dbReference>
<accession>A0A412IE31</accession>
<evidence type="ECO:0000259" key="8">
    <source>
        <dbReference type="Pfam" id="PF14322"/>
    </source>
</evidence>
<dbReference type="SUPFAM" id="SSF48452">
    <property type="entry name" value="TPR-like"/>
    <property type="match status" value="1"/>
</dbReference>
<dbReference type="Pfam" id="PF07980">
    <property type="entry name" value="SusD_RagB"/>
    <property type="match status" value="1"/>
</dbReference>
<comment type="subcellular location">
    <subcellularLocation>
        <location evidence="1">Cell outer membrane</location>
    </subcellularLocation>
</comment>
<dbReference type="InterPro" id="IPR012944">
    <property type="entry name" value="SusD_RagB_dom"/>
</dbReference>
<evidence type="ECO:0000256" key="3">
    <source>
        <dbReference type="ARBA" id="ARBA00022729"/>
    </source>
</evidence>
<protein>
    <submittedName>
        <fullName evidence="9">RagB/SusD family nutrient uptake outer membrane protein</fullName>
    </submittedName>
</protein>
<organism evidence="9 10">
    <name type="scientific">Bacteroides cellulosilyticus</name>
    <dbReference type="NCBI Taxonomy" id="246787"/>
    <lineage>
        <taxon>Bacteria</taxon>
        <taxon>Pseudomonadati</taxon>
        <taxon>Bacteroidota</taxon>
        <taxon>Bacteroidia</taxon>
        <taxon>Bacteroidales</taxon>
        <taxon>Bacteroidaceae</taxon>
        <taxon>Bacteroides</taxon>
    </lineage>
</organism>
<keyword evidence="3 6" id="KW-0732">Signal</keyword>
<feature type="domain" description="RagB/SusD" evidence="7">
    <location>
        <begin position="267"/>
        <end position="567"/>
    </location>
</feature>
<dbReference type="AlphaFoldDB" id="A0A412IE31"/>
<dbReference type="EMBL" id="QRVJ01000016">
    <property type="protein sequence ID" value="RGS35152.1"/>
    <property type="molecule type" value="Genomic_DNA"/>
</dbReference>
<evidence type="ECO:0000259" key="7">
    <source>
        <dbReference type="Pfam" id="PF07980"/>
    </source>
</evidence>
<feature type="domain" description="SusD-like N-terminal" evidence="8">
    <location>
        <begin position="89"/>
        <end position="212"/>
    </location>
</feature>
<evidence type="ECO:0000256" key="5">
    <source>
        <dbReference type="ARBA" id="ARBA00023237"/>
    </source>
</evidence>
<dbReference type="InterPro" id="IPR011990">
    <property type="entry name" value="TPR-like_helical_dom_sf"/>
</dbReference>
<sequence length="567" mass="65681">MKKIIFGTFMFLSISSCADVLDLSPLNSISETVTWSDPEMVKLYVNARYNELPHGFQQFTGGLRMTGITDESYHMHETRCDKYLAGGITSDNMFFYGGFWHEAYQAISNNNNFLEKFDASIGESKLMAQYSAEIRWLRAWFYTELMSRYGAVPLITKTFNPNDNFNVERSSVKDITDFVVKEIDEILPDLLSRSDATGDNFGRITQGAALALKVRALMFYASPLFNSDNEKSRWQNVALACEELFNLNEYELSSDYQNLFLNANDSEVIFFKQFIDEYGGESYSMSGDSYFHYRGGHRIDEWRFPSGSGGWVSENPIQTMVDQYETLKGEIPVLGYEGDESNLTPILNPNASDYDPDHPYEDRDPRLKMSIYYDGNEWKGREIEMWDGGADSRNTNVNWWWNGSKLSYGILKSLNPDWDYTSTVGSEQPWIYMRLSEFYLTYAEAQYHLGNEQLANEYVNKIRQREGVNMPSIAASGVELLNKIKHERRVELAFEGNRFYDARRWRDAEKDFSQDVIGVEIKRNAVTGEKSYRYYVFLTRDYDPKNDLWPIPVEEIKKSNLEQNPGY</sequence>
<reference evidence="9 10" key="1">
    <citation type="submission" date="2018-08" db="EMBL/GenBank/DDBJ databases">
        <title>A genome reference for cultivated species of the human gut microbiota.</title>
        <authorList>
            <person name="Zou Y."/>
            <person name="Xue W."/>
            <person name="Luo G."/>
        </authorList>
    </citation>
    <scope>NUCLEOTIDE SEQUENCE [LARGE SCALE GENOMIC DNA]</scope>
    <source>
        <strain evidence="9 10">AF22-3AC</strain>
    </source>
</reference>
<evidence type="ECO:0000256" key="1">
    <source>
        <dbReference type="ARBA" id="ARBA00004442"/>
    </source>
</evidence>
<evidence type="ECO:0000256" key="2">
    <source>
        <dbReference type="ARBA" id="ARBA00006275"/>
    </source>
</evidence>
<keyword evidence="4" id="KW-0472">Membrane</keyword>
<dbReference type="PROSITE" id="PS51257">
    <property type="entry name" value="PROKAR_LIPOPROTEIN"/>
    <property type="match status" value="1"/>
</dbReference>
<evidence type="ECO:0000256" key="4">
    <source>
        <dbReference type="ARBA" id="ARBA00023136"/>
    </source>
</evidence>
<name>A0A412IE31_9BACE</name>
<feature type="signal peptide" evidence="6">
    <location>
        <begin position="1"/>
        <end position="18"/>
    </location>
</feature>
<dbReference type="RefSeq" id="WP_118403123.1">
    <property type="nucleotide sequence ID" value="NZ_JADNFX010000019.1"/>
</dbReference>
<dbReference type="InterPro" id="IPR033985">
    <property type="entry name" value="SusD-like_N"/>
</dbReference>
<comment type="caution">
    <text evidence="9">The sequence shown here is derived from an EMBL/GenBank/DDBJ whole genome shotgun (WGS) entry which is preliminary data.</text>
</comment>
<evidence type="ECO:0000256" key="6">
    <source>
        <dbReference type="SAM" id="SignalP"/>
    </source>
</evidence>
<dbReference type="Proteomes" id="UP000283341">
    <property type="component" value="Unassembled WGS sequence"/>
</dbReference>
<dbReference type="Gene3D" id="1.25.40.390">
    <property type="match status" value="1"/>
</dbReference>
<feature type="chain" id="PRO_5019257390" evidence="6">
    <location>
        <begin position="19"/>
        <end position="567"/>
    </location>
</feature>
<keyword evidence="5" id="KW-0998">Cell outer membrane</keyword>
<comment type="similarity">
    <text evidence="2">Belongs to the SusD family.</text>
</comment>
<evidence type="ECO:0000313" key="10">
    <source>
        <dbReference type="Proteomes" id="UP000283341"/>
    </source>
</evidence>
<evidence type="ECO:0000313" key="9">
    <source>
        <dbReference type="EMBL" id="RGS35152.1"/>
    </source>
</evidence>